<name>A0ABR6BWM9_9PSEU</name>
<evidence type="ECO:0000256" key="7">
    <source>
        <dbReference type="ARBA" id="ARBA00022932"/>
    </source>
</evidence>
<keyword evidence="13" id="KW-1185">Reference proteome</keyword>
<evidence type="ECO:0000256" key="5">
    <source>
        <dbReference type="ARBA" id="ARBA00022695"/>
    </source>
</evidence>
<dbReference type="NCBIfam" id="TIGR00663">
    <property type="entry name" value="dnan"/>
    <property type="match status" value="1"/>
</dbReference>
<dbReference type="RefSeq" id="WP_025353959.1">
    <property type="nucleotide sequence ID" value="NZ_BAAABQ010000015.1"/>
</dbReference>
<dbReference type="SMART" id="SM00480">
    <property type="entry name" value="POL3Bc"/>
    <property type="match status" value="1"/>
</dbReference>
<feature type="domain" description="DNA polymerase III beta sliding clamp C-terminal" evidence="11">
    <location>
        <begin position="242"/>
        <end position="358"/>
    </location>
</feature>
<dbReference type="GO" id="GO:0003887">
    <property type="term" value="F:DNA-directed DNA polymerase activity"/>
    <property type="evidence" value="ECO:0007669"/>
    <property type="project" value="UniProtKB-EC"/>
</dbReference>
<dbReference type="InterPro" id="IPR046938">
    <property type="entry name" value="DNA_clamp_sf"/>
</dbReference>
<evidence type="ECO:0000313" key="13">
    <source>
        <dbReference type="Proteomes" id="UP000517916"/>
    </source>
</evidence>
<evidence type="ECO:0000259" key="11">
    <source>
        <dbReference type="Pfam" id="PF02768"/>
    </source>
</evidence>
<dbReference type="InterPro" id="IPR022634">
    <property type="entry name" value="DNA_polIII_beta_N"/>
</dbReference>
<evidence type="ECO:0000256" key="1">
    <source>
        <dbReference type="ARBA" id="ARBA00004496"/>
    </source>
</evidence>
<dbReference type="EC" id="2.7.7.7" evidence="12"/>
<comment type="similarity">
    <text evidence="2">Belongs to the beta sliding clamp family.</text>
</comment>
<accession>A0ABR6BWM9</accession>
<sequence>MDLTATTAQLAGTASDLVRLLPAKVYDPVLAGVLITADRGGLLLTGTDRERGVRLRCPAVTHTDGQVLVPAKPLAETLRALDSEQVRLVVEGSRLAIRVPGARFALPLLEVDLHPGVAEPPARVGEVPGREFARLLATVASVASRDDALPMLTGVRLRNLPGGVLGMVATDRYRMAVAELPWAAEAEVDAMVPAAVLVEAAKQAAGADRVSLHVDSDRAGLVWQDSAITTSLLASTLPDEAKVIPSAVETTVELEADALAGAVRRVGLYTEGRQVVQLDIGEGEIRVHGADPQAGEAEERVKAEVTGGRMTPAYQVRYLSDALKAFAGDRVRIGVPSGLRGTLFSSLDDRLRYLVVPIRPQAR</sequence>
<evidence type="ECO:0000259" key="10">
    <source>
        <dbReference type="Pfam" id="PF02767"/>
    </source>
</evidence>
<protein>
    <submittedName>
        <fullName evidence="12">DNA polymerase-3 subunit beta</fullName>
        <ecNumber evidence="12">2.7.7.7</ecNumber>
    </submittedName>
</protein>
<dbReference type="PANTHER" id="PTHR30478">
    <property type="entry name" value="DNA POLYMERASE III SUBUNIT BETA"/>
    <property type="match status" value="1"/>
</dbReference>
<evidence type="ECO:0000256" key="4">
    <source>
        <dbReference type="ARBA" id="ARBA00022679"/>
    </source>
</evidence>
<evidence type="ECO:0000259" key="9">
    <source>
        <dbReference type="Pfam" id="PF00712"/>
    </source>
</evidence>
<evidence type="ECO:0000256" key="2">
    <source>
        <dbReference type="ARBA" id="ARBA00010752"/>
    </source>
</evidence>
<dbReference type="Pfam" id="PF00712">
    <property type="entry name" value="DNA_pol3_beta"/>
    <property type="match status" value="1"/>
</dbReference>
<feature type="domain" description="DNA polymerase III beta sliding clamp central" evidence="10">
    <location>
        <begin position="127"/>
        <end position="239"/>
    </location>
</feature>
<proteinExistence type="inferred from homology"/>
<keyword evidence="7" id="KW-0239">DNA-directed DNA polymerase</keyword>
<evidence type="ECO:0000256" key="8">
    <source>
        <dbReference type="ARBA" id="ARBA00023125"/>
    </source>
</evidence>
<gene>
    <name evidence="12" type="ORF">BC739_008565</name>
</gene>
<comment type="subcellular location">
    <subcellularLocation>
        <location evidence="1">Cytoplasm</location>
    </subcellularLocation>
</comment>
<dbReference type="Proteomes" id="UP000517916">
    <property type="component" value="Unassembled WGS sequence"/>
</dbReference>
<keyword evidence="3" id="KW-0963">Cytoplasm</keyword>
<keyword evidence="5 12" id="KW-0548">Nucleotidyltransferase</keyword>
<evidence type="ECO:0000256" key="6">
    <source>
        <dbReference type="ARBA" id="ARBA00022705"/>
    </source>
</evidence>
<feature type="domain" description="DNA polymerase III beta sliding clamp N-terminal" evidence="9">
    <location>
        <begin position="1"/>
        <end position="115"/>
    </location>
</feature>
<keyword evidence="6" id="KW-0235">DNA replication</keyword>
<evidence type="ECO:0000313" key="12">
    <source>
        <dbReference type="EMBL" id="MBA8931318.1"/>
    </source>
</evidence>
<dbReference type="InterPro" id="IPR001001">
    <property type="entry name" value="DNA_polIII_beta"/>
</dbReference>
<comment type="caution">
    <text evidence="12">The sequence shown here is derived from an EMBL/GenBank/DDBJ whole genome shotgun (WGS) entry which is preliminary data.</text>
</comment>
<dbReference type="InterPro" id="IPR022637">
    <property type="entry name" value="DNA_polIII_beta_cen"/>
</dbReference>
<dbReference type="InterPro" id="IPR022635">
    <property type="entry name" value="DNA_polIII_beta_C"/>
</dbReference>
<dbReference type="SUPFAM" id="SSF55979">
    <property type="entry name" value="DNA clamp"/>
    <property type="match status" value="3"/>
</dbReference>
<reference evidence="12 13" key="1">
    <citation type="submission" date="2020-08" db="EMBL/GenBank/DDBJ databases">
        <title>Genomic Encyclopedia of Archaeal and Bacterial Type Strains, Phase II (KMG-II): from individual species to whole genera.</title>
        <authorList>
            <person name="Goeker M."/>
        </authorList>
    </citation>
    <scope>NUCLEOTIDE SEQUENCE [LARGE SCALE GENOMIC DNA]</scope>
    <source>
        <strain evidence="12 13">DSM 43850</strain>
    </source>
</reference>
<dbReference type="Pfam" id="PF02768">
    <property type="entry name" value="DNA_pol3_beta_3"/>
    <property type="match status" value="1"/>
</dbReference>
<organism evidence="12 13">
    <name type="scientific">Kutzneria viridogrisea</name>
    <dbReference type="NCBI Taxonomy" id="47990"/>
    <lineage>
        <taxon>Bacteria</taxon>
        <taxon>Bacillati</taxon>
        <taxon>Actinomycetota</taxon>
        <taxon>Actinomycetes</taxon>
        <taxon>Pseudonocardiales</taxon>
        <taxon>Pseudonocardiaceae</taxon>
        <taxon>Kutzneria</taxon>
    </lineage>
</organism>
<keyword evidence="4 12" id="KW-0808">Transferase</keyword>
<dbReference type="Pfam" id="PF02767">
    <property type="entry name" value="DNA_pol3_beta_2"/>
    <property type="match status" value="1"/>
</dbReference>
<dbReference type="EMBL" id="JACJID010000008">
    <property type="protein sequence ID" value="MBA8931318.1"/>
    <property type="molecule type" value="Genomic_DNA"/>
</dbReference>
<dbReference type="CDD" id="cd00140">
    <property type="entry name" value="beta_clamp"/>
    <property type="match status" value="1"/>
</dbReference>
<dbReference type="Gene3D" id="3.10.150.10">
    <property type="entry name" value="DNA Polymerase III, subunit A, domain 2"/>
    <property type="match status" value="3"/>
</dbReference>
<dbReference type="PANTHER" id="PTHR30478:SF0">
    <property type="entry name" value="BETA SLIDING CLAMP"/>
    <property type="match status" value="1"/>
</dbReference>
<keyword evidence="8" id="KW-0238">DNA-binding</keyword>
<evidence type="ECO:0000256" key="3">
    <source>
        <dbReference type="ARBA" id="ARBA00022490"/>
    </source>
</evidence>